<sequence>MTINWEEIKWIFKPDGAYRDIYVENVSIQEWKILVDYLNNNHIIKFGPTGKNKIINKIEKKYVCELLIDEAKELECRTASILIEKIIINTHFFYDKEIEFDIDPIEINSANAFKNIINFMNDISKILGRKVILTGEFPLVEVDFKNEILKALTEKEAEKLWK</sequence>
<keyword evidence="2" id="KW-1185">Reference proteome</keyword>
<gene>
    <name evidence="1" type="ORF">ACFPVY_03060</name>
</gene>
<protein>
    <submittedName>
        <fullName evidence="1">Uncharacterized protein</fullName>
    </submittedName>
</protein>
<dbReference type="EMBL" id="JBHSQB010000004">
    <property type="protein sequence ID" value="MFC6095614.1"/>
    <property type="molecule type" value="Genomic_DNA"/>
</dbReference>
<accession>A0ABW1PJY5</accession>
<name>A0ABW1PJY5_9FLAO</name>
<comment type="caution">
    <text evidence="1">The sequence shown here is derived from an EMBL/GenBank/DDBJ whole genome shotgun (WGS) entry which is preliminary data.</text>
</comment>
<dbReference type="RefSeq" id="WP_379790270.1">
    <property type="nucleotide sequence ID" value="NZ_JBHSQB010000004.1"/>
</dbReference>
<organism evidence="1 2">
    <name type="scientific">Flavobacterium qiangtangense</name>
    <dbReference type="NCBI Taxonomy" id="1442595"/>
    <lineage>
        <taxon>Bacteria</taxon>
        <taxon>Pseudomonadati</taxon>
        <taxon>Bacteroidota</taxon>
        <taxon>Flavobacteriia</taxon>
        <taxon>Flavobacteriales</taxon>
        <taxon>Flavobacteriaceae</taxon>
        <taxon>Flavobacterium</taxon>
    </lineage>
</organism>
<evidence type="ECO:0000313" key="2">
    <source>
        <dbReference type="Proteomes" id="UP001596287"/>
    </source>
</evidence>
<evidence type="ECO:0000313" key="1">
    <source>
        <dbReference type="EMBL" id="MFC6095614.1"/>
    </source>
</evidence>
<proteinExistence type="predicted"/>
<reference evidence="2" key="1">
    <citation type="journal article" date="2019" name="Int. J. Syst. Evol. Microbiol.">
        <title>The Global Catalogue of Microorganisms (GCM) 10K type strain sequencing project: providing services to taxonomists for standard genome sequencing and annotation.</title>
        <authorList>
            <consortium name="The Broad Institute Genomics Platform"/>
            <consortium name="The Broad Institute Genome Sequencing Center for Infectious Disease"/>
            <person name="Wu L."/>
            <person name="Ma J."/>
        </authorList>
    </citation>
    <scope>NUCLEOTIDE SEQUENCE [LARGE SCALE GENOMIC DNA]</scope>
    <source>
        <strain evidence="2">CCUG 49679</strain>
    </source>
</reference>
<dbReference type="Proteomes" id="UP001596287">
    <property type="component" value="Unassembled WGS sequence"/>
</dbReference>